<gene>
    <name evidence="3" type="ORF">SAMN02745136_00734</name>
</gene>
<feature type="transmembrane region" description="Helical" evidence="1">
    <location>
        <begin position="49"/>
        <end position="70"/>
    </location>
</feature>
<dbReference type="Gene3D" id="3.30.565.40">
    <property type="entry name" value="Fervidobacterium nodosum Rt17-B1 like"/>
    <property type="match status" value="1"/>
</dbReference>
<evidence type="ECO:0000256" key="1">
    <source>
        <dbReference type="SAM" id="Phobius"/>
    </source>
</evidence>
<dbReference type="EMBL" id="FRAC01000007">
    <property type="protein sequence ID" value="SHJ75240.1"/>
    <property type="molecule type" value="Genomic_DNA"/>
</dbReference>
<dbReference type="OrthoDB" id="4990at2"/>
<reference evidence="3 4" key="1">
    <citation type="submission" date="2016-11" db="EMBL/GenBank/DDBJ databases">
        <authorList>
            <person name="Jaros S."/>
            <person name="Januszkiewicz K."/>
            <person name="Wedrychowicz H."/>
        </authorList>
    </citation>
    <scope>NUCLEOTIDE SEQUENCE [LARGE SCALE GENOMIC DNA]</scope>
    <source>
        <strain evidence="3 4">DSM 15929</strain>
    </source>
</reference>
<evidence type="ECO:0000259" key="2">
    <source>
        <dbReference type="Pfam" id="PF11738"/>
    </source>
</evidence>
<dbReference type="STRING" id="1121322.SAMN02745136_00734"/>
<name>A0A1M6LVP2_9FIRM</name>
<dbReference type="InterPro" id="IPR037126">
    <property type="entry name" value="PdaC/RsiV-like_sf"/>
</dbReference>
<evidence type="ECO:0000313" key="3">
    <source>
        <dbReference type="EMBL" id="SHJ75240.1"/>
    </source>
</evidence>
<keyword evidence="1" id="KW-0472">Membrane</keyword>
<sequence>MQWVLNMNISDMKKEYENTPIPEELDFLVRRTLKKENDKVKRHKWTKNIMTGVASAAVLFVITVNVSPAAANAMAEVPALGNLVKVVTFREYTYKDGHYEADVKVPKVTGLDNKELEKHLNEKYLEENTKLYKDFIKEIGTDDLNKANLALFTDYKVILDTDSLLVMANEKLEIAASGAQSVHYDTIDKKNQLVITLSSLFKDDSYIDVITKNILSQMKEQMAKDEGKTYFIADGTEDGFKTISADQNFYLNKDGKLVISFNEYDVAPGVMGIVEFVIPTEAIKDILVSDYYVK</sequence>
<proteinExistence type="predicted"/>
<keyword evidence="1" id="KW-0812">Transmembrane</keyword>
<dbReference type="Proteomes" id="UP000184386">
    <property type="component" value="Unassembled WGS sequence"/>
</dbReference>
<feature type="domain" description="DUF3298" evidence="2">
    <location>
        <begin position="199"/>
        <end position="280"/>
    </location>
</feature>
<keyword evidence="4" id="KW-1185">Reference proteome</keyword>
<dbReference type="AlphaFoldDB" id="A0A1M6LVP2"/>
<protein>
    <recommendedName>
        <fullName evidence="2">DUF3298 domain-containing protein</fullName>
    </recommendedName>
</protein>
<dbReference type="Pfam" id="PF11738">
    <property type="entry name" value="DUF3298"/>
    <property type="match status" value="1"/>
</dbReference>
<keyword evidence="1" id="KW-1133">Transmembrane helix</keyword>
<dbReference type="Gene3D" id="3.90.640.20">
    <property type="entry name" value="Heat-shock cognate protein, ATPase"/>
    <property type="match status" value="1"/>
</dbReference>
<evidence type="ECO:0000313" key="4">
    <source>
        <dbReference type="Proteomes" id="UP000184386"/>
    </source>
</evidence>
<organism evidence="3 4">
    <name type="scientific">Anaerocolumna jejuensis DSM 15929</name>
    <dbReference type="NCBI Taxonomy" id="1121322"/>
    <lineage>
        <taxon>Bacteria</taxon>
        <taxon>Bacillati</taxon>
        <taxon>Bacillota</taxon>
        <taxon>Clostridia</taxon>
        <taxon>Lachnospirales</taxon>
        <taxon>Lachnospiraceae</taxon>
        <taxon>Anaerocolumna</taxon>
    </lineage>
</organism>
<dbReference type="InterPro" id="IPR021729">
    <property type="entry name" value="DUF3298"/>
</dbReference>
<accession>A0A1M6LVP2</accession>